<comment type="caution">
    <text evidence="2">The sequence shown here is derived from an EMBL/GenBank/DDBJ whole genome shotgun (WGS) entry which is preliminary data.</text>
</comment>
<proteinExistence type="predicted"/>
<gene>
    <name evidence="2" type="ORF">TIFTF001_023241</name>
</gene>
<dbReference type="Proteomes" id="UP001187192">
    <property type="component" value="Unassembled WGS sequence"/>
</dbReference>
<dbReference type="AlphaFoldDB" id="A0AA88AN69"/>
<organism evidence="2 3">
    <name type="scientific">Ficus carica</name>
    <name type="common">Common fig</name>
    <dbReference type="NCBI Taxonomy" id="3494"/>
    <lineage>
        <taxon>Eukaryota</taxon>
        <taxon>Viridiplantae</taxon>
        <taxon>Streptophyta</taxon>
        <taxon>Embryophyta</taxon>
        <taxon>Tracheophyta</taxon>
        <taxon>Spermatophyta</taxon>
        <taxon>Magnoliopsida</taxon>
        <taxon>eudicotyledons</taxon>
        <taxon>Gunneridae</taxon>
        <taxon>Pentapetalae</taxon>
        <taxon>rosids</taxon>
        <taxon>fabids</taxon>
        <taxon>Rosales</taxon>
        <taxon>Moraceae</taxon>
        <taxon>Ficeae</taxon>
        <taxon>Ficus</taxon>
    </lineage>
</organism>
<sequence>MSSSQSRRREVTESVVRPDTEKRAVLADKPTILDDDPIIREIDKYPERGGEVDGEDVEDSEATTNELSQQRFYSGKLSIGHRRS</sequence>
<reference evidence="2" key="1">
    <citation type="submission" date="2023-07" db="EMBL/GenBank/DDBJ databases">
        <title>draft genome sequence of fig (Ficus carica).</title>
        <authorList>
            <person name="Takahashi T."/>
            <person name="Nishimura K."/>
        </authorList>
    </citation>
    <scope>NUCLEOTIDE SEQUENCE</scope>
</reference>
<keyword evidence="3" id="KW-1185">Reference proteome</keyword>
<evidence type="ECO:0000313" key="2">
    <source>
        <dbReference type="EMBL" id="GMN54112.1"/>
    </source>
</evidence>
<protein>
    <submittedName>
        <fullName evidence="2">Uncharacterized protein</fullName>
    </submittedName>
</protein>
<accession>A0AA88AN69</accession>
<feature type="compositionally biased region" description="Acidic residues" evidence="1">
    <location>
        <begin position="52"/>
        <end position="61"/>
    </location>
</feature>
<feature type="compositionally biased region" description="Basic and acidic residues" evidence="1">
    <location>
        <begin position="7"/>
        <end position="23"/>
    </location>
</feature>
<evidence type="ECO:0000256" key="1">
    <source>
        <dbReference type="SAM" id="MobiDB-lite"/>
    </source>
</evidence>
<feature type="compositionally biased region" description="Polar residues" evidence="1">
    <location>
        <begin position="62"/>
        <end position="72"/>
    </location>
</feature>
<feature type="region of interest" description="Disordered" evidence="1">
    <location>
        <begin position="46"/>
        <end position="84"/>
    </location>
</feature>
<feature type="region of interest" description="Disordered" evidence="1">
    <location>
        <begin position="1"/>
        <end position="23"/>
    </location>
</feature>
<dbReference type="EMBL" id="BTGU01000049">
    <property type="protein sequence ID" value="GMN54112.1"/>
    <property type="molecule type" value="Genomic_DNA"/>
</dbReference>
<evidence type="ECO:0000313" key="3">
    <source>
        <dbReference type="Proteomes" id="UP001187192"/>
    </source>
</evidence>
<name>A0AA88AN69_FICCA</name>